<comment type="caution">
    <text evidence="2">The sequence shown here is derived from an EMBL/GenBank/DDBJ whole genome shotgun (WGS) entry which is preliminary data.</text>
</comment>
<feature type="region of interest" description="Disordered" evidence="1">
    <location>
        <begin position="54"/>
        <end position="80"/>
    </location>
</feature>
<keyword evidence="3" id="KW-1185">Reference proteome</keyword>
<organism evidence="2 3">
    <name type="scientific">Roseinatronobacter monicus</name>
    <dbReference type="NCBI Taxonomy" id="393481"/>
    <lineage>
        <taxon>Bacteria</taxon>
        <taxon>Pseudomonadati</taxon>
        <taxon>Pseudomonadota</taxon>
        <taxon>Alphaproteobacteria</taxon>
        <taxon>Rhodobacterales</taxon>
        <taxon>Paracoccaceae</taxon>
        <taxon>Roseinatronobacter</taxon>
    </lineage>
</organism>
<dbReference type="AlphaFoldDB" id="A0A543K4D9"/>
<proteinExistence type="predicted"/>
<accession>A0A543K4D9</accession>
<evidence type="ECO:0000313" key="3">
    <source>
        <dbReference type="Proteomes" id="UP000320582"/>
    </source>
</evidence>
<sequence>MKMWPFLTTFVRTGPRCRAAQVRAIARTQGREETVRSPAGDPSFGFPRFAESLGAPGFPGAPNPSPPTVEGRKGPALISV</sequence>
<dbReference type="EMBL" id="VFPT01000004">
    <property type="protein sequence ID" value="TQM89948.1"/>
    <property type="molecule type" value="Genomic_DNA"/>
</dbReference>
<evidence type="ECO:0000313" key="2">
    <source>
        <dbReference type="EMBL" id="TQM89948.1"/>
    </source>
</evidence>
<name>A0A543K4D9_9RHOB</name>
<reference evidence="2 3" key="1">
    <citation type="submission" date="2019-06" db="EMBL/GenBank/DDBJ databases">
        <title>Genomic Encyclopedia of Archaeal and Bacterial Type Strains, Phase II (KMG-II): from individual species to whole genera.</title>
        <authorList>
            <person name="Goeker M."/>
        </authorList>
    </citation>
    <scope>NUCLEOTIDE SEQUENCE [LARGE SCALE GENOMIC DNA]</scope>
    <source>
        <strain evidence="2 3">DSM 18423</strain>
    </source>
</reference>
<evidence type="ECO:0000256" key="1">
    <source>
        <dbReference type="SAM" id="MobiDB-lite"/>
    </source>
</evidence>
<protein>
    <submittedName>
        <fullName evidence="2">Uncharacterized protein</fullName>
    </submittedName>
</protein>
<gene>
    <name evidence="2" type="ORF">BD293_4266</name>
</gene>
<dbReference type="Proteomes" id="UP000320582">
    <property type="component" value="Unassembled WGS sequence"/>
</dbReference>